<dbReference type="InterPro" id="IPR029063">
    <property type="entry name" value="SAM-dependent_MTases_sf"/>
</dbReference>
<dbReference type="Gene3D" id="3.40.50.150">
    <property type="entry name" value="Vaccinia Virus protein VP39"/>
    <property type="match status" value="1"/>
</dbReference>
<reference evidence="9 10" key="1">
    <citation type="journal article" date="2018" name="Mol. Biol. Evol.">
        <title>Broad Genomic Sampling Reveals a Smut Pathogenic Ancestry of the Fungal Clade Ustilaginomycotina.</title>
        <authorList>
            <person name="Kijpornyongpan T."/>
            <person name="Mondo S.J."/>
            <person name="Barry K."/>
            <person name="Sandor L."/>
            <person name="Lee J."/>
            <person name="Lipzen A."/>
            <person name="Pangilinan J."/>
            <person name="LaButti K."/>
            <person name="Hainaut M."/>
            <person name="Henrissat B."/>
            <person name="Grigoriev I.V."/>
            <person name="Spatafora J.W."/>
            <person name="Aime M.C."/>
        </authorList>
    </citation>
    <scope>NUCLEOTIDE SEQUENCE [LARGE SCALE GENOMIC DNA]</scope>
    <source>
        <strain evidence="9 10">MCA 4658</strain>
    </source>
</reference>
<comment type="similarity">
    <text evidence="6 7">Belongs to the class I-like SAM-binding methyltransferase superfamily. rRNA adenine N(6)-methyltransferase family.</text>
</comment>
<name>A0A316VT88_9BASI</name>
<comment type="caution">
    <text evidence="6">Lacks conserved residue(s) required for the propagation of feature annotation.</text>
</comment>
<feature type="binding site" evidence="6">
    <location>
        <position position="85"/>
    </location>
    <ligand>
        <name>S-adenosyl-L-methionine</name>
        <dbReference type="ChEBI" id="CHEBI:59789"/>
    </ligand>
</feature>
<dbReference type="STRING" id="1522189.A0A316VT88"/>
<keyword evidence="10" id="KW-1185">Reference proteome</keyword>
<evidence type="ECO:0000256" key="8">
    <source>
        <dbReference type="SAM" id="MobiDB-lite"/>
    </source>
</evidence>
<evidence type="ECO:0000313" key="9">
    <source>
        <dbReference type="EMBL" id="PWN40807.1"/>
    </source>
</evidence>
<dbReference type="PROSITE" id="PS51689">
    <property type="entry name" value="SAM_RNA_A_N6_MT"/>
    <property type="match status" value="1"/>
</dbReference>
<proteinExistence type="inferred from homology"/>
<keyword evidence="7" id="KW-0698">rRNA processing</keyword>
<organism evidence="9 10">
    <name type="scientific">Ceraceosorus guamensis</name>
    <dbReference type="NCBI Taxonomy" id="1522189"/>
    <lineage>
        <taxon>Eukaryota</taxon>
        <taxon>Fungi</taxon>
        <taxon>Dikarya</taxon>
        <taxon>Basidiomycota</taxon>
        <taxon>Ustilaginomycotina</taxon>
        <taxon>Exobasidiomycetes</taxon>
        <taxon>Ceraceosorales</taxon>
        <taxon>Ceraceosoraceae</taxon>
        <taxon>Ceraceosorus</taxon>
    </lineage>
</organism>
<dbReference type="EMBL" id="KZ819406">
    <property type="protein sequence ID" value="PWN40807.1"/>
    <property type="molecule type" value="Genomic_DNA"/>
</dbReference>
<evidence type="ECO:0000256" key="6">
    <source>
        <dbReference type="PROSITE-ProRule" id="PRU01026"/>
    </source>
</evidence>
<dbReference type="OrthoDB" id="16079at2759"/>
<dbReference type="GeneID" id="37038188"/>
<dbReference type="RefSeq" id="XP_025367967.1">
    <property type="nucleotide sequence ID" value="XM_025516318.1"/>
</dbReference>
<dbReference type="InterPro" id="IPR001737">
    <property type="entry name" value="KsgA/Erm"/>
</dbReference>
<dbReference type="Pfam" id="PF00398">
    <property type="entry name" value="RrnaAD"/>
    <property type="match status" value="1"/>
</dbReference>
<evidence type="ECO:0000256" key="3">
    <source>
        <dbReference type="ARBA" id="ARBA00022691"/>
    </source>
</evidence>
<dbReference type="Proteomes" id="UP000245783">
    <property type="component" value="Unassembled WGS sequence"/>
</dbReference>
<accession>A0A316VT88</accession>
<keyword evidence="3 6" id="KW-0949">S-adenosyl-L-methionine</keyword>
<dbReference type="EC" id="2.1.1.-" evidence="7"/>
<dbReference type="InterPro" id="IPR023165">
    <property type="entry name" value="rRNA_Ade_diMease-like_C"/>
</dbReference>
<keyword evidence="4 6" id="KW-0694">RNA-binding</keyword>
<dbReference type="InParanoid" id="A0A316VT88"/>
<gene>
    <name evidence="9" type="ORF">IE81DRAFT_348902</name>
</gene>
<evidence type="ECO:0000256" key="2">
    <source>
        <dbReference type="ARBA" id="ARBA00022679"/>
    </source>
</evidence>
<feature type="region of interest" description="Disordered" evidence="8">
    <location>
        <begin position="1"/>
        <end position="41"/>
    </location>
</feature>
<dbReference type="GO" id="GO:0000179">
    <property type="term" value="F:rRNA (adenine-N6,N6-)-dimethyltransferase activity"/>
    <property type="evidence" value="ECO:0007669"/>
    <property type="project" value="UniProtKB-UniRule"/>
</dbReference>
<dbReference type="PANTHER" id="PTHR11727:SF7">
    <property type="entry name" value="DIMETHYLADENOSINE TRANSFERASE-RELATED"/>
    <property type="match status" value="1"/>
</dbReference>
<sequence>MATSTKQGGSSPSRRGKSKKSDTSPSRPPAGPRKRTYTLEDLAADTPSDTGALERHEDFPHLPAQKHWKQLFSAGVGISRNRTFICDKELAQRVIEGLNLDEAEGQVTIVEAYPGPGILTRLLLEHPKVEKVIAMEDNPTYLPCIQALQNDPTVAGGPPGSKLLIEQTNAYKWEAHTNAILRGAFDHLQGKLPGDGNGEETIDVEAISQGKVSSLRKHDTESWNAKSPIIFLAQLPNIVYSEQLFAQLCHAIAHRQWYFQFARVKMAFVCSEALANRALAEPGTRARAKLGVIVQSLGDVTKALPASEFLPHSQKIYPSTALRDPGVIQREIDINEGKVLAAYKTARLAANLSKRGTSLIVVDPKIKPLVGHGELDALEFITRNLFVLRNQTLEQALKHVAPGAENLLQHLKPGTEETRDHPERIILPDYIVMHLTNEQWAALARVFDCWPFRPQILIEDQRVPGGELPGLL</sequence>
<feature type="binding site" evidence="6">
    <location>
        <position position="136"/>
    </location>
    <ligand>
        <name>S-adenosyl-L-methionine</name>
        <dbReference type="ChEBI" id="CHEBI:59789"/>
    </ligand>
</feature>
<keyword evidence="1 6" id="KW-0489">Methyltransferase</keyword>
<dbReference type="GO" id="GO:0003723">
    <property type="term" value="F:RNA binding"/>
    <property type="evidence" value="ECO:0007669"/>
    <property type="project" value="UniProtKB-UniRule"/>
</dbReference>
<evidence type="ECO:0000313" key="10">
    <source>
        <dbReference type="Proteomes" id="UP000245783"/>
    </source>
</evidence>
<protein>
    <recommendedName>
        <fullName evidence="7">rRNA adenine N(6)-methyltransferase</fullName>
        <ecNumber evidence="7">2.1.1.-</ecNumber>
    </recommendedName>
</protein>
<dbReference type="AlphaFoldDB" id="A0A316VT88"/>
<dbReference type="Gene3D" id="1.10.8.100">
    <property type="entry name" value="Ribosomal RNA adenine dimethylase-like, domain 2"/>
    <property type="match status" value="1"/>
</dbReference>
<evidence type="ECO:0000256" key="7">
    <source>
        <dbReference type="RuleBase" id="RU362106"/>
    </source>
</evidence>
<dbReference type="PANTHER" id="PTHR11727">
    <property type="entry name" value="DIMETHYLADENOSINE TRANSFERASE"/>
    <property type="match status" value="1"/>
</dbReference>
<comment type="function">
    <text evidence="5">Mitochondrial transcription factor that confers selective promoter recognition on the core subunit of the yeast mitochondrial RNA polymerase. Interacts with DNA in a non-specific manner.</text>
</comment>
<evidence type="ECO:0000256" key="5">
    <source>
        <dbReference type="ARBA" id="ARBA00024915"/>
    </source>
</evidence>
<keyword evidence="2 6" id="KW-0808">Transferase</keyword>
<evidence type="ECO:0000256" key="1">
    <source>
        <dbReference type="ARBA" id="ARBA00022603"/>
    </source>
</evidence>
<evidence type="ECO:0000256" key="4">
    <source>
        <dbReference type="ARBA" id="ARBA00022884"/>
    </source>
</evidence>
<dbReference type="SUPFAM" id="SSF53335">
    <property type="entry name" value="S-adenosyl-L-methionine-dependent methyltransferases"/>
    <property type="match status" value="1"/>
</dbReference>